<dbReference type="AlphaFoldDB" id="A0A5K7ZIW6"/>
<dbReference type="Gene3D" id="3.10.129.10">
    <property type="entry name" value="Hotdog Thioesterase"/>
    <property type="match status" value="1"/>
</dbReference>
<dbReference type="Proteomes" id="UP000425960">
    <property type="component" value="Chromosome"/>
</dbReference>
<evidence type="ECO:0000313" key="2">
    <source>
        <dbReference type="Proteomes" id="UP000425960"/>
    </source>
</evidence>
<reference evidence="1 2" key="1">
    <citation type="submission" date="2019-11" db="EMBL/GenBank/DDBJ databases">
        <title>Comparative genomics of hydrocarbon-degrading Desulfosarcina strains.</title>
        <authorList>
            <person name="Watanabe M."/>
            <person name="Kojima H."/>
            <person name="Fukui M."/>
        </authorList>
    </citation>
    <scope>NUCLEOTIDE SEQUENCE [LARGE SCALE GENOMIC DNA]</scope>
    <source>
        <strain evidence="1 2">28bB2T</strain>
    </source>
</reference>
<sequence length="146" mass="16679">MARIKLAYPEKTVFTCEKRVDPADVSPAKHLRFDRMVSYLLEVLDDYFETLGIIRIPDQPRGFIVADLAVTFKDEAPIHEELAIETGIGDVYTKGIEFYFRIRIARNGKPVSVAKIGVVFFDYTRRKAIPVPSPFRACLRSLDQAR</sequence>
<proteinExistence type="predicted"/>
<dbReference type="KEGG" id="dov:DSCO28_26380"/>
<gene>
    <name evidence="1" type="ORF">DSCO28_26380</name>
</gene>
<dbReference type="CDD" id="cd00586">
    <property type="entry name" value="4HBT"/>
    <property type="match status" value="1"/>
</dbReference>
<protein>
    <recommendedName>
        <fullName evidence="3">Thioesterase</fullName>
    </recommendedName>
</protein>
<dbReference type="InterPro" id="IPR029069">
    <property type="entry name" value="HotDog_dom_sf"/>
</dbReference>
<organism evidence="1 2">
    <name type="scientific">Desulfosarcina ovata subsp. sediminis</name>
    <dbReference type="NCBI Taxonomy" id="885957"/>
    <lineage>
        <taxon>Bacteria</taxon>
        <taxon>Pseudomonadati</taxon>
        <taxon>Thermodesulfobacteriota</taxon>
        <taxon>Desulfobacteria</taxon>
        <taxon>Desulfobacterales</taxon>
        <taxon>Desulfosarcinaceae</taxon>
        <taxon>Desulfosarcina</taxon>
    </lineage>
</organism>
<evidence type="ECO:0000313" key="1">
    <source>
        <dbReference type="EMBL" id="BBO82072.1"/>
    </source>
</evidence>
<evidence type="ECO:0008006" key="3">
    <source>
        <dbReference type="Google" id="ProtNLM"/>
    </source>
</evidence>
<dbReference type="SUPFAM" id="SSF54637">
    <property type="entry name" value="Thioesterase/thiol ester dehydrase-isomerase"/>
    <property type="match status" value="1"/>
</dbReference>
<name>A0A5K7ZIW6_9BACT</name>
<dbReference type="RefSeq" id="WP_155322618.1">
    <property type="nucleotide sequence ID" value="NZ_AP021876.1"/>
</dbReference>
<accession>A0A5K7ZIW6</accession>
<dbReference type="Pfam" id="PF13279">
    <property type="entry name" value="4HBT_2"/>
    <property type="match status" value="1"/>
</dbReference>
<dbReference type="EMBL" id="AP021876">
    <property type="protein sequence ID" value="BBO82072.1"/>
    <property type="molecule type" value="Genomic_DNA"/>
</dbReference>